<accession>A0A1E7ES32</accession>
<feature type="transmembrane region" description="Helical" evidence="1">
    <location>
        <begin position="20"/>
        <end position="40"/>
    </location>
</feature>
<keyword evidence="3" id="KW-1185">Reference proteome</keyword>
<evidence type="ECO:0000256" key="1">
    <source>
        <dbReference type="SAM" id="Phobius"/>
    </source>
</evidence>
<dbReference type="InParanoid" id="A0A1E7ES32"/>
<dbReference type="AlphaFoldDB" id="A0A1E7ES32"/>
<evidence type="ECO:0000313" key="3">
    <source>
        <dbReference type="Proteomes" id="UP000095751"/>
    </source>
</evidence>
<dbReference type="EMBL" id="KV784381">
    <property type="protein sequence ID" value="OEU08373.1"/>
    <property type="molecule type" value="Genomic_DNA"/>
</dbReference>
<gene>
    <name evidence="2" type="ORF">FRACYDRAFT_277686</name>
</gene>
<keyword evidence="1" id="KW-0812">Transmembrane</keyword>
<dbReference type="KEGG" id="fcy:FRACYDRAFT_277686"/>
<dbReference type="Proteomes" id="UP000095751">
    <property type="component" value="Unassembled WGS sequence"/>
</dbReference>
<sequence>MILYSGIMSVNNSDNYFLLYFGKFLDTVVGIFLLAIAPVFEGVIYMNLRSKSEDFGSVKLGEEIGIGEDSYITMVPTHEETPVGEASTKASLV</sequence>
<organism evidence="2 3">
    <name type="scientific">Fragilariopsis cylindrus CCMP1102</name>
    <dbReference type="NCBI Taxonomy" id="635003"/>
    <lineage>
        <taxon>Eukaryota</taxon>
        <taxon>Sar</taxon>
        <taxon>Stramenopiles</taxon>
        <taxon>Ochrophyta</taxon>
        <taxon>Bacillariophyta</taxon>
        <taxon>Bacillariophyceae</taxon>
        <taxon>Bacillariophycidae</taxon>
        <taxon>Bacillariales</taxon>
        <taxon>Bacillariaceae</taxon>
        <taxon>Fragilariopsis</taxon>
    </lineage>
</organism>
<proteinExistence type="predicted"/>
<evidence type="ECO:0000313" key="2">
    <source>
        <dbReference type="EMBL" id="OEU08373.1"/>
    </source>
</evidence>
<protein>
    <submittedName>
        <fullName evidence="2">Uncharacterized protein</fullName>
    </submittedName>
</protein>
<name>A0A1E7ES32_9STRA</name>
<keyword evidence="1" id="KW-1133">Transmembrane helix</keyword>
<keyword evidence="1" id="KW-0472">Membrane</keyword>
<reference evidence="2 3" key="1">
    <citation type="submission" date="2016-09" db="EMBL/GenBank/DDBJ databases">
        <title>Extensive genetic diversity and differential bi-allelic expression allows diatom success in the polar Southern Ocean.</title>
        <authorList>
            <consortium name="DOE Joint Genome Institute"/>
            <person name="Mock T."/>
            <person name="Otillar R.P."/>
            <person name="Strauss J."/>
            <person name="Dupont C."/>
            <person name="Frickenhaus S."/>
            <person name="Maumus F."/>
            <person name="Mcmullan M."/>
            <person name="Sanges R."/>
            <person name="Schmutz J."/>
            <person name="Toseland A."/>
            <person name="Valas R."/>
            <person name="Veluchamy A."/>
            <person name="Ward B.J."/>
            <person name="Allen A."/>
            <person name="Barry K."/>
            <person name="Falciatore A."/>
            <person name="Ferrante M."/>
            <person name="Fortunato A.E."/>
            <person name="Gloeckner G."/>
            <person name="Gruber A."/>
            <person name="Hipkin R."/>
            <person name="Janech M."/>
            <person name="Kroth P."/>
            <person name="Leese F."/>
            <person name="Lindquist E."/>
            <person name="Lyon B.R."/>
            <person name="Martin J."/>
            <person name="Mayer C."/>
            <person name="Parker M."/>
            <person name="Quesneville H."/>
            <person name="Raymond J."/>
            <person name="Uhlig C."/>
            <person name="Valentin K.U."/>
            <person name="Worden A.Z."/>
            <person name="Armbrust E.V."/>
            <person name="Bowler C."/>
            <person name="Green B."/>
            <person name="Moulton V."/>
            <person name="Van Oosterhout C."/>
            <person name="Grigoriev I."/>
        </authorList>
    </citation>
    <scope>NUCLEOTIDE SEQUENCE [LARGE SCALE GENOMIC DNA]</scope>
    <source>
        <strain evidence="2 3">CCMP1102</strain>
    </source>
</reference>